<gene>
    <name evidence="4" type="ORF">EC973_005106</name>
</gene>
<sequence length="191" mass="19453">MGLDWINGVDQKVTVRLIQGSNSNTMQPTEYSFKVDGDDGYYQWKIPSDLPSDVLYSFQFQYEDDNGKSAYAYSDPFTILNGKATGSSSGSNSTAATGSATDAATTASTSVSASASASTTASSSNSVTAAVSPQAPSSTPAPLTTSGSAKNASASPTLPATETPKPQNGATQLNFAIALACIPAIASLLLV</sequence>
<protein>
    <recommendedName>
        <fullName evidence="3">Yeast cell wall synthesis Kre9/Knh1-like N-terminal domain-containing protein</fullName>
    </recommendedName>
</protein>
<feature type="compositionally biased region" description="Polar residues" evidence="2">
    <location>
        <begin position="134"/>
        <end position="166"/>
    </location>
</feature>
<evidence type="ECO:0000256" key="2">
    <source>
        <dbReference type="SAM" id="MobiDB-lite"/>
    </source>
</evidence>
<dbReference type="EMBL" id="JABAYA010000293">
    <property type="protein sequence ID" value="KAF7721206.1"/>
    <property type="molecule type" value="Genomic_DNA"/>
</dbReference>
<accession>A0A8H7BE37</accession>
<feature type="domain" description="Yeast cell wall synthesis Kre9/Knh1-like N-terminal" evidence="3">
    <location>
        <begin position="7"/>
        <end position="79"/>
    </location>
</feature>
<dbReference type="InterPro" id="IPR018466">
    <property type="entry name" value="Kre9/Knh1-like_N"/>
</dbReference>
<dbReference type="PANTHER" id="PTHR40633">
    <property type="entry name" value="MATRIX PROTEIN, PUTATIVE (AFU_ORTHOLOGUE AFUA_8G05410)-RELATED"/>
    <property type="match status" value="1"/>
</dbReference>
<name>A0A8H7BE37_9FUNG</name>
<keyword evidence="5" id="KW-1185">Reference proteome</keyword>
<evidence type="ECO:0000313" key="5">
    <source>
        <dbReference type="Proteomes" id="UP000605846"/>
    </source>
</evidence>
<dbReference type="InterPro" id="IPR052982">
    <property type="entry name" value="SRP1/TIP1-like"/>
</dbReference>
<evidence type="ECO:0000259" key="3">
    <source>
        <dbReference type="Pfam" id="PF10342"/>
    </source>
</evidence>
<organism evidence="4 5">
    <name type="scientific">Apophysomyces ossiformis</name>
    <dbReference type="NCBI Taxonomy" id="679940"/>
    <lineage>
        <taxon>Eukaryota</taxon>
        <taxon>Fungi</taxon>
        <taxon>Fungi incertae sedis</taxon>
        <taxon>Mucoromycota</taxon>
        <taxon>Mucoromycotina</taxon>
        <taxon>Mucoromycetes</taxon>
        <taxon>Mucorales</taxon>
        <taxon>Mucorineae</taxon>
        <taxon>Mucoraceae</taxon>
        <taxon>Apophysomyces</taxon>
    </lineage>
</organism>
<dbReference type="PANTHER" id="PTHR40633:SF1">
    <property type="entry name" value="GPI ANCHORED SERINE-THREONINE RICH PROTEIN (AFU_ORTHOLOGUE AFUA_1G03630)"/>
    <property type="match status" value="1"/>
</dbReference>
<evidence type="ECO:0000313" key="4">
    <source>
        <dbReference type="EMBL" id="KAF7721206.1"/>
    </source>
</evidence>
<feature type="region of interest" description="Disordered" evidence="2">
    <location>
        <begin position="122"/>
        <end position="166"/>
    </location>
</feature>
<keyword evidence="1" id="KW-0732">Signal</keyword>
<dbReference type="AlphaFoldDB" id="A0A8H7BE37"/>
<dbReference type="Pfam" id="PF10342">
    <property type="entry name" value="Kre9_KNH"/>
    <property type="match status" value="1"/>
</dbReference>
<proteinExistence type="predicted"/>
<feature type="compositionally biased region" description="Low complexity" evidence="2">
    <location>
        <begin position="122"/>
        <end position="132"/>
    </location>
</feature>
<evidence type="ECO:0000256" key="1">
    <source>
        <dbReference type="ARBA" id="ARBA00022729"/>
    </source>
</evidence>
<comment type="caution">
    <text evidence="4">The sequence shown here is derived from an EMBL/GenBank/DDBJ whole genome shotgun (WGS) entry which is preliminary data.</text>
</comment>
<dbReference type="OrthoDB" id="2260257at2759"/>
<reference evidence="4" key="1">
    <citation type="submission" date="2020-01" db="EMBL/GenBank/DDBJ databases">
        <title>Genome Sequencing of Three Apophysomyces-Like Fungal Strains Confirms a Novel Fungal Genus in the Mucoromycota with divergent Burkholderia-like Endosymbiotic Bacteria.</title>
        <authorList>
            <person name="Stajich J.E."/>
            <person name="Macias A.M."/>
            <person name="Carter-House D."/>
            <person name="Lovett B."/>
            <person name="Kasson L.R."/>
            <person name="Berry K."/>
            <person name="Grigoriev I."/>
            <person name="Chang Y."/>
            <person name="Spatafora J."/>
            <person name="Kasson M.T."/>
        </authorList>
    </citation>
    <scope>NUCLEOTIDE SEQUENCE</scope>
    <source>
        <strain evidence="4">NRRL A-21654</strain>
    </source>
</reference>
<dbReference type="Proteomes" id="UP000605846">
    <property type="component" value="Unassembled WGS sequence"/>
</dbReference>